<dbReference type="Proteomes" id="UP000002035">
    <property type="component" value="Unassembled WGS sequence"/>
</dbReference>
<organism evidence="1 2">
    <name type="scientific">Arthroderma otae (strain ATCC MYA-4605 / CBS 113480)</name>
    <name type="common">Microsporum canis</name>
    <dbReference type="NCBI Taxonomy" id="554155"/>
    <lineage>
        <taxon>Eukaryota</taxon>
        <taxon>Fungi</taxon>
        <taxon>Dikarya</taxon>
        <taxon>Ascomycota</taxon>
        <taxon>Pezizomycotina</taxon>
        <taxon>Eurotiomycetes</taxon>
        <taxon>Eurotiomycetidae</taxon>
        <taxon>Onygenales</taxon>
        <taxon>Arthrodermataceae</taxon>
        <taxon>Microsporum</taxon>
    </lineage>
</organism>
<keyword evidence="2" id="KW-1185">Reference proteome</keyword>
<dbReference type="RefSeq" id="XP_002847168.1">
    <property type="nucleotide sequence ID" value="XM_002847122.1"/>
</dbReference>
<dbReference type="VEuPathDB" id="FungiDB:MCYG_04905"/>
<accession>C5FQD3</accession>
<dbReference type="GeneID" id="9223773"/>
<name>C5FQD3_ARTOC</name>
<evidence type="ECO:0000313" key="2">
    <source>
        <dbReference type="Proteomes" id="UP000002035"/>
    </source>
</evidence>
<proteinExistence type="predicted"/>
<sequence length="152" mass="16761">MGQSIIRPGYRDNRNISSIGFSFKACKLCYCLNGLVECGANRKSGQQALSGVRFPLLVCFVQARVSISGMVWAVPKKARAGDVASPKTEWQYPCDQSILLFSPSCENCGADQAGTRLLTNNLVEYSRRRRPRSAPVEPFGNVAREETWAPIT</sequence>
<reference evidence="2" key="1">
    <citation type="journal article" date="2012" name="MBio">
        <title>Comparative genome analysis of Trichophyton rubrum and related dermatophytes reveals candidate genes involved in infection.</title>
        <authorList>
            <person name="Martinez D.A."/>
            <person name="Oliver B.G."/>
            <person name="Graeser Y."/>
            <person name="Goldberg J.M."/>
            <person name="Li W."/>
            <person name="Martinez-Rossi N.M."/>
            <person name="Monod M."/>
            <person name="Shelest E."/>
            <person name="Barton R.C."/>
            <person name="Birch E."/>
            <person name="Brakhage A.A."/>
            <person name="Chen Z."/>
            <person name="Gurr S.J."/>
            <person name="Heiman D."/>
            <person name="Heitman J."/>
            <person name="Kosti I."/>
            <person name="Rossi A."/>
            <person name="Saif S."/>
            <person name="Samalova M."/>
            <person name="Saunders C.W."/>
            <person name="Shea T."/>
            <person name="Summerbell R.C."/>
            <person name="Xu J."/>
            <person name="Young S."/>
            <person name="Zeng Q."/>
            <person name="Birren B.W."/>
            <person name="Cuomo C.A."/>
            <person name="White T.C."/>
        </authorList>
    </citation>
    <scope>NUCLEOTIDE SEQUENCE [LARGE SCALE GENOMIC DNA]</scope>
    <source>
        <strain evidence="2">ATCC MYA-4605 / CBS 113480</strain>
    </source>
</reference>
<dbReference type="HOGENOM" id="CLU_1721909_0_0_1"/>
<gene>
    <name evidence="1" type="ORF">MCYG_04905</name>
</gene>
<dbReference type="AlphaFoldDB" id="C5FQD3"/>
<dbReference type="EMBL" id="DS995704">
    <property type="protein sequence ID" value="EEQ32086.1"/>
    <property type="molecule type" value="Genomic_DNA"/>
</dbReference>
<protein>
    <submittedName>
        <fullName evidence="1">Uncharacterized protein</fullName>
    </submittedName>
</protein>
<evidence type="ECO:0000313" key="1">
    <source>
        <dbReference type="EMBL" id="EEQ32086.1"/>
    </source>
</evidence>